<organism evidence="2 3">
    <name type="scientific">Halobacillus locisalis</name>
    <dbReference type="NCBI Taxonomy" id="220753"/>
    <lineage>
        <taxon>Bacteria</taxon>
        <taxon>Bacillati</taxon>
        <taxon>Bacillota</taxon>
        <taxon>Bacilli</taxon>
        <taxon>Bacillales</taxon>
        <taxon>Bacillaceae</taxon>
        <taxon>Halobacillus</taxon>
    </lineage>
</organism>
<proteinExistence type="predicted"/>
<evidence type="ECO:0000313" key="2">
    <source>
        <dbReference type="EMBL" id="MBA2176259.1"/>
    </source>
</evidence>
<comment type="caution">
    <text evidence="2">The sequence shown here is derived from an EMBL/GenBank/DDBJ whole genome shotgun (WGS) entry which is preliminary data.</text>
</comment>
<keyword evidence="3" id="KW-1185">Reference proteome</keyword>
<name>A0A838CWP8_9BACI</name>
<dbReference type="RefSeq" id="WP_181473290.1">
    <property type="nucleotide sequence ID" value="NZ_JACEFG010000003.1"/>
</dbReference>
<dbReference type="PROSITE" id="PS51186">
    <property type="entry name" value="GNAT"/>
    <property type="match status" value="1"/>
</dbReference>
<accession>A0A838CWP8</accession>
<feature type="domain" description="N-acetyltransferase" evidence="1">
    <location>
        <begin position="1"/>
        <end position="99"/>
    </location>
</feature>
<evidence type="ECO:0000259" key="1">
    <source>
        <dbReference type="PROSITE" id="PS51186"/>
    </source>
</evidence>
<dbReference type="GO" id="GO:0016747">
    <property type="term" value="F:acyltransferase activity, transferring groups other than amino-acyl groups"/>
    <property type="evidence" value="ECO:0007669"/>
    <property type="project" value="InterPro"/>
</dbReference>
<dbReference type="Gene3D" id="3.40.630.30">
    <property type="match status" value="1"/>
</dbReference>
<reference evidence="2 3" key="1">
    <citation type="journal article" date="2004" name="Extremophiles">
        <title>Halobacillus locisalis sp. nov., a halophilic bacterium isolated from a marine solar saltern of the Yellow Sea in Korea.</title>
        <authorList>
            <person name="Yoon J.H."/>
            <person name="Kang K.H."/>
            <person name="Oh T.K."/>
            <person name="Park Y.H."/>
        </authorList>
    </citation>
    <scope>NUCLEOTIDE SEQUENCE [LARGE SCALE GENOMIC DNA]</scope>
    <source>
        <strain evidence="2 3">KCTC 3788</strain>
    </source>
</reference>
<dbReference type="InterPro" id="IPR000182">
    <property type="entry name" value="GNAT_dom"/>
</dbReference>
<dbReference type="Proteomes" id="UP000571017">
    <property type="component" value="Unassembled WGS sequence"/>
</dbReference>
<dbReference type="AlphaFoldDB" id="A0A838CWP8"/>
<evidence type="ECO:0000313" key="3">
    <source>
        <dbReference type="Proteomes" id="UP000571017"/>
    </source>
</evidence>
<dbReference type="EMBL" id="JACEFG010000003">
    <property type="protein sequence ID" value="MBA2176259.1"/>
    <property type="molecule type" value="Genomic_DNA"/>
</dbReference>
<dbReference type="CDD" id="cd04301">
    <property type="entry name" value="NAT_SF"/>
    <property type="match status" value="1"/>
</dbReference>
<gene>
    <name evidence="2" type="ORF">H0266_15280</name>
</gene>
<keyword evidence="2" id="KW-0808">Transferase</keyword>
<dbReference type="SUPFAM" id="SSF55729">
    <property type="entry name" value="Acyl-CoA N-acyltransferases (Nat)"/>
    <property type="match status" value="1"/>
</dbReference>
<sequence length="99" mass="11443">MNIDDHPVALVDYLPNNPKDGHPWLGFLMIRGDVHGKGIGRDVYQAFEKRLVEGGIETLRLAVLETNDRGKVFWKSHGFTFYRMNHVDDNPVECYEKEL</sequence>
<protein>
    <submittedName>
        <fullName evidence="2">GNAT family N-acetyltransferase</fullName>
    </submittedName>
</protein>
<dbReference type="Pfam" id="PF00583">
    <property type="entry name" value="Acetyltransf_1"/>
    <property type="match status" value="1"/>
</dbReference>
<dbReference type="InterPro" id="IPR016181">
    <property type="entry name" value="Acyl_CoA_acyltransferase"/>
</dbReference>